<evidence type="ECO:0000313" key="2">
    <source>
        <dbReference type="EMBL" id="CCX30992.1"/>
    </source>
</evidence>
<evidence type="ECO:0000313" key="3">
    <source>
        <dbReference type="Proteomes" id="UP000018144"/>
    </source>
</evidence>
<organism evidence="2 3">
    <name type="scientific">Pyronema omphalodes (strain CBS 100304)</name>
    <name type="common">Pyronema confluens</name>
    <dbReference type="NCBI Taxonomy" id="1076935"/>
    <lineage>
        <taxon>Eukaryota</taxon>
        <taxon>Fungi</taxon>
        <taxon>Dikarya</taxon>
        <taxon>Ascomycota</taxon>
        <taxon>Pezizomycotina</taxon>
        <taxon>Pezizomycetes</taxon>
        <taxon>Pezizales</taxon>
        <taxon>Pyronemataceae</taxon>
        <taxon>Pyronema</taxon>
    </lineage>
</organism>
<name>U4LHI0_PYROM</name>
<evidence type="ECO:0000256" key="1">
    <source>
        <dbReference type="SAM" id="MobiDB-lite"/>
    </source>
</evidence>
<feature type="region of interest" description="Disordered" evidence="1">
    <location>
        <begin position="1"/>
        <end position="24"/>
    </location>
</feature>
<reference evidence="2 3" key="1">
    <citation type="journal article" date="2013" name="PLoS Genet.">
        <title>The genome and development-dependent transcriptomes of Pyronema confluens: a window into fungal evolution.</title>
        <authorList>
            <person name="Traeger S."/>
            <person name="Altegoer F."/>
            <person name="Freitag M."/>
            <person name="Gabaldon T."/>
            <person name="Kempken F."/>
            <person name="Kumar A."/>
            <person name="Marcet-Houben M."/>
            <person name="Poggeler S."/>
            <person name="Stajich J.E."/>
            <person name="Nowrousian M."/>
        </authorList>
    </citation>
    <scope>NUCLEOTIDE SEQUENCE [LARGE SCALE GENOMIC DNA]</scope>
    <source>
        <strain evidence="3">CBS 100304</strain>
        <tissue evidence="2">Vegetative mycelium</tissue>
    </source>
</reference>
<dbReference type="EMBL" id="HF935505">
    <property type="protein sequence ID" value="CCX30992.1"/>
    <property type="molecule type" value="Genomic_DNA"/>
</dbReference>
<feature type="region of interest" description="Disordered" evidence="1">
    <location>
        <begin position="68"/>
        <end position="108"/>
    </location>
</feature>
<gene>
    <name evidence="2" type="ORF">PCON_09668</name>
</gene>
<sequence>MIGERCHAIPLGTTDEDEEEPEISSLNRGLSIVDSNVLRHSAATSSMAIGNLVAGPVASGSGVVPPGVSFAEGHQQAAPKRKRLAQPKAAPVPHMRLVSLGHREIPPE</sequence>
<keyword evidence="3" id="KW-1185">Reference proteome</keyword>
<dbReference type="Proteomes" id="UP000018144">
    <property type="component" value="Unassembled WGS sequence"/>
</dbReference>
<protein>
    <submittedName>
        <fullName evidence="2">Uncharacterized protein</fullName>
    </submittedName>
</protein>
<accession>U4LHI0</accession>
<proteinExistence type="predicted"/>
<dbReference type="AlphaFoldDB" id="U4LHI0"/>